<dbReference type="GO" id="GO:0003977">
    <property type="term" value="F:UDP-N-acetylglucosamine diphosphorylase activity"/>
    <property type="evidence" value="ECO:0007669"/>
    <property type="project" value="UniProtKB-EC"/>
</dbReference>
<evidence type="ECO:0000313" key="8">
    <source>
        <dbReference type="Proteomes" id="UP000054498"/>
    </source>
</evidence>
<dbReference type="OrthoDB" id="532420at2759"/>
<evidence type="ECO:0000256" key="2">
    <source>
        <dbReference type="ARBA" id="ARBA00010401"/>
    </source>
</evidence>
<dbReference type="AlphaFoldDB" id="A0A0D2N807"/>
<evidence type="ECO:0000256" key="5">
    <source>
        <dbReference type="ARBA" id="ARBA00022695"/>
    </source>
</evidence>
<name>A0A0D2N807_9CHLO</name>
<reference evidence="7 8" key="1">
    <citation type="journal article" date="2013" name="BMC Genomics">
        <title>Reconstruction of the lipid metabolism for the microalga Monoraphidium neglectum from its genome sequence reveals characteristics suitable for biofuel production.</title>
        <authorList>
            <person name="Bogen C."/>
            <person name="Al-Dilaimi A."/>
            <person name="Albersmeier A."/>
            <person name="Wichmann J."/>
            <person name="Grundmann M."/>
            <person name="Rupp O."/>
            <person name="Lauersen K.J."/>
            <person name="Blifernez-Klassen O."/>
            <person name="Kalinowski J."/>
            <person name="Goesmann A."/>
            <person name="Mussgnug J.H."/>
            <person name="Kruse O."/>
        </authorList>
    </citation>
    <scope>NUCLEOTIDE SEQUENCE [LARGE SCALE GENOMIC DNA]</scope>
    <source>
        <strain evidence="7 8">SAG 48.87</strain>
    </source>
</reference>
<dbReference type="Proteomes" id="UP000054498">
    <property type="component" value="Unassembled WGS sequence"/>
</dbReference>
<protein>
    <recommendedName>
        <fullName evidence="3">UDP-N-acetylglucosamine diphosphorylase</fullName>
        <ecNumber evidence="3">2.7.7.23</ecNumber>
    </recommendedName>
</protein>
<dbReference type="Pfam" id="PF01704">
    <property type="entry name" value="UDPGP"/>
    <property type="match status" value="1"/>
</dbReference>
<dbReference type="RefSeq" id="XP_013900955.1">
    <property type="nucleotide sequence ID" value="XM_014045501.1"/>
</dbReference>
<comment type="catalytic activity">
    <reaction evidence="6">
        <text>N-acetyl-alpha-D-glucosamine 1-phosphate + UTP + H(+) = UDP-N-acetyl-alpha-D-glucosamine + diphosphate</text>
        <dbReference type="Rhea" id="RHEA:13509"/>
        <dbReference type="ChEBI" id="CHEBI:15378"/>
        <dbReference type="ChEBI" id="CHEBI:33019"/>
        <dbReference type="ChEBI" id="CHEBI:46398"/>
        <dbReference type="ChEBI" id="CHEBI:57705"/>
        <dbReference type="ChEBI" id="CHEBI:57776"/>
        <dbReference type="EC" id="2.7.7.23"/>
    </reaction>
</comment>
<evidence type="ECO:0000256" key="1">
    <source>
        <dbReference type="ARBA" id="ARBA00005208"/>
    </source>
</evidence>
<proteinExistence type="inferred from homology"/>
<accession>A0A0D2N807</accession>
<dbReference type="SUPFAM" id="SSF53448">
    <property type="entry name" value="Nucleotide-diphospho-sugar transferases"/>
    <property type="match status" value="1"/>
</dbReference>
<keyword evidence="4 7" id="KW-0808">Transferase</keyword>
<comment type="pathway">
    <text evidence="1">Nucleotide-sugar biosynthesis; UDP-N-acetyl-alpha-D-glucosamine biosynthesis; UDP-N-acetyl-alpha-D-glucosamine from N-acetyl-alpha-D-glucosamine 1-phosphate: step 1/1.</text>
</comment>
<keyword evidence="8" id="KW-1185">Reference proteome</keyword>
<organism evidence="7 8">
    <name type="scientific">Monoraphidium neglectum</name>
    <dbReference type="NCBI Taxonomy" id="145388"/>
    <lineage>
        <taxon>Eukaryota</taxon>
        <taxon>Viridiplantae</taxon>
        <taxon>Chlorophyta</taxon>
        <taxon>core chlorophytes</taxon>
        <taxon>Chlorophyceae</taxon>
        <taxon>CS clade</taxon>
        <taxon>Sphaeropleales</taxon>
        <taxon>Selenastraceae</taxon>
        <taxon>Monoraphidium</taxon>
    </lineage>
</organism>
<dbReference type="PANTHER" id="PTHR11952:SF2">
    <property type="entry name" value="LD24639P"/>
    <property type="match status" value="1"/>
</dbReference>
<dbReference type="InterPro" id="IPR002618">
    <property type="entry name" value="UDPGP_fam"/>
</dbReference>
<keyword evidence="5 7" id="KW-0548">Nucleotidyltransferase</keyword>
<dbReference type="GeneID" id="25738899"/>
<evidence type="ECO:0000313" key="7">
    <source>
        <dbReference type="EMBL" id="KIZ01936.1"/>
    </source>
</evidence>
<gene>
    <name evidence="7" type="ORF">MNEG_6023</name>
</gene>
<dbReference type="GO" id="GO:0006048">
    <property type="term" value="P:UDP-N-acetylglucosamine biosynthetic process"/>
    <property type="evidence" value="ECO:0007669"/>
    <property type="project" value="TreeGrafter"/>
</dbReference>
<evidence type="ECO:0000256" key="6">
    <source>
        <dbReference type="ARBA" id="ARBA00048493"/>
    </source>
</evidence>
<dbReference type="InterPro" id="IPR029044">
    <property type="entry name" value="Nucleotide-diphossugar_trans"/>
</dbReference>
<dbReference type="KEGG" id="mng:MNEG_6023"/>
<dbReference type="Gene3D" id="3.90.550.10">
    <property type="entry name" value="Spore Coat Polysaccharide Biosynthesis Protein SpsA, Chain A"/>
    <property type="match status" value="1"/>
</dbReference>
<dbReference type="EC" id="2.7.7.23" evidence="3"/>
<evidence type="ECO:0000256" key="4">
    <source>
        <dbReference type="ARBA" id="ARBA00022679"/>
    </source>
</evidence>
<dbReference type="CDD" id="cd04193">
    <property type="entry name" value="UDPGlcNAc_PPase"/>
    <property type="match status" value="1"/>
</dbReference>
<sequence length="489" mass="50486">MTATPASAPAASSAPPAALEASCAAAGQAHILEDWAALSEAERAALASEVEALDFGFVRSALSASLAAAASAGAGAAPPQGVVQLRGVGAPTAERRAEWRARGLKLVAEGKLAVLLLAGGQGTRLGSKLPKGCYDIGLPSHKSLFQLQAERLLALQRLAAQANGGRGRPLLWFVMTSPFTHADTVAHFEAGGYFGLDRAQVTFFQQGFLPCMTEEGQIIMESSSKIAKAPDGNGGLYRALRVSGALAAMQAAGVEAIDVYCVDNSLSRLGDPEFVGCCHERGAQVGARVLAKACPEEKVGVFAATPEGRLQVLEYSELDPAKASSTDPATGQLYFNWSNICMHYFSIDWLATTVEALSGPGAAYHIARKAIPSKDGSKVPGVKLEMFIFDPFATAERTALFEVAREDHFGPVKNAPGSDTDSPDTARALLLAQGARWAAAAGADVAEGCAGLEVPPLVSYAGEGLEGLVGGKAVGAPGPWLLGADGSIV</sequence>
<dbReference type="EMBL" id="KK101164">
    <property type="protein sequence ID" value="KIZ01936.1"/>
    <property type="molecule type" value="Genomic_DNA"/>
</dbReference>
<dbReference type="InterPro" id="IPR039741">
    <property type="entry name" value="UDP-sugar_pyrophosphorylase"/>
</dbReference>
<dbReference type="PANTHER" id="PTHR11952">
    <property type="entry name" value="UDP- GLUCOSE PYROPHOSPHORYLASE"/>
    <property type="match status" value="1"/>
</dbReference>
<comment type="similarity">
    <text evidence="2">Belongs to the UDPGP type 1 family.</text>
</comment>
<dbReference type="STRING" id="145388.A0A0D2N807"/>
<evidence type="ECO:0000256" key="3">
    <source>
        <dbReference type="ARBA" id="ARBA00012457"/>
    </source>
</evidence>